<proteinExistence type="predicted"/>
<dbReference type="EMBL" id="CP080647">
    <property type="protein sequence ID" value="QYX81052.1"/>
    <property type="molecule type" value="Genomic_DNA"/>
</dbReference>
<keyword evidence="2" id="KW-1185">Reference proteome</keyword>
<reference evidence="1 2" key="1">
    <citation type="submission" date="2021-08" db="EMBL/GenBank/DDBJ databases">
        <authorList>
            <person name="Ping M."/>
        </authorList>
    </citation>
    <scope>NUCLEOTIDE SEQUENCE [LARGE SCALE GENOMIC DNA]</scope>
    <source>
        <strain evidence="1 2">MG28</strain>
    </source>
</reference>
<accession>A0ABX8XZ24</accession>
<evidence type="ECO:0000313" key="2">
    <source>
        <dbReference type="Proteomes" id="UP000827138"/>
    </source>
</evidence>
<dbReference type="Proteomes" id="UP000827138">
    <property type="component" value="Chromosome"/>
</dbReference>
<sequence length="320" mass="35732">MMLRRRPSLLIRPELDDSPLHTTLAELRPTAQLHGLGAGRTRPPWEPVADLLRATGRDWDRRAHRVAVLAQRLPAAVPQRWTADRPEDGDALTLRAFVESHRTPATDRAAVRRAEHSCLRAAEACPEDPTPWLALLSLMYTCAVPVKDAVPVWTEAVDRAPWLRTSYHRLLRYLSPRGHGTVPDMMDFAWQAAARAPHGSPLALLPVAARVELMAHRQGSTPVDVLGSGGGNWNEPRSVHEIDLALKGWFDVGTAPHAEAVTDLNILAFALTRAHRPAEAAPVFERLGRHMTPHPWDLLPEPRRTFAYWRERAAESRGRS</sequence>
<name>A0ABX8XZ24_9ACTN</name>
<evidence type="ECO:0000313" key="1">
    <source>
        <dbReference type="EMBL" id="QYX81052.1"/>
    </source>
</evidence>
<gene>
    <name evidence="1" type="ORF">K1J60_34975</name>
</gene>
<organism evidence="1 2">
    <name type="scientific">Streptomyces akebiae</name>
    <dbReference type="NCBI Taxonomy" id="2865673"/>
    <lineage>
        <taxon>Bacteria</taxon>
        <taxon>Bacillati</taxon>
        <taxon>Actinomycetota</taxon>
        <taxon>Actinomycetes</taxon>
        <taxon>Kitasatosporales</taxon>
        <taxon>Streptomycetaceae</taxon>
        <taxon>Streptomyces</taxon>
    </lineage>
</organism>
<protein>
    <submittedName>
        <fullName evidence="1">Uncharacterized protein</fullName>
    </submittedName>
</protein>